<reference evidence="3" key="2">
    <citation type="journal article" date="2016" name="G3 (Bethesda)">
        <title>Genome Evolution in Three Species of Cactophilic Drosophila.</title>
        <authorList>
            <person name="Sanchez-Flores A."/>
            <person name="Penazola F."/>
            <person name="Carpinteyro-Ponce J."/>
            <person name="Nazario-Yepiz N."/>
            <person name="Abreu-Goodger C."/>
            <person name="Machado C.A."/>
            <person name="Markow T.A."/>
        </authorList>
    </citation>
    <scope>NUCLEOTIDE SEQUENCE [LARGE SCALE GENOMIC DNA]</scope>
</reference>
<feature type="chain" id="PRO_5045510548" evidence="2">
    <location>
        <begin position="22"/>
        <end position="180"/>
    </location>
</feature>
<name>A0ABM1P0G4_DROAR</name>
<evidence type="ECO:0000313" key="4">
    <source>
        <dbReference type="RefSeq" id="XP_017860700.1"/>
    </source>
</evidence>
<dbReference type="Gene3D" id="2.70.220.10">
    <property type="entry name" value="Ganglioside GM2 activator"/>
    <property type="match status" value="1"/>
</dbReference>
<evidence type="ECO:0000313" key="3">
    <source>
        <dbReference type="Proteomes" id="UP000694904"/>
    </source>
</evidence>
<organism evidence="3 4">
    <name type="scientific">Drosophila arizonae</name>
    <name type="common">Fruit fly</name>
    <dbReference type="NCBI Taxonomy" id="7263"/>
    <lineage>
        <taxon>Eukaryota</taxon>
        <taxon>Metazoa</taxon>
        <taxon>Ecdysozoa</taxon>
        <taxon>Arthropoda</taxon>
        <taxon>Hexapoda</taxon>
        <taxon>Insecta</taxon>
        <taxon>Pterygota</taxon>
        <taxon>Neoptera</taxon>
        <taxon>Endopterygota</taxon>
        <taxon>Diptera</taxon>
        <taxon>Brachycera</taxon>
        <taxon>Muscomorpha</taxon>
        <taxon>Ephydroidea</taxon>
        <taxon>Drosophilidae</taxon>
        <taxon>Drosophila</taxon>
    </lineage>
</organism>
<reference evidence="3" key="1">
    <citation type="journal article" date="1997" name="Nucleic Acids Res.">
        <title>tRNAscan-SE: a program for improved detection of transfer RNA genes in genomic sequence.</title>
        <authorList>
            <person name="Lowe T.M."/>
            <person name="Eddy S.R."/>
        </authorList>
    </citation>
    <scope>NUCLEOTIDE SEQUENCE [LARGE SCALE GENOMIC DNA]</scope>
</reference>
<dbReference type="RefSeq" id="XP_017860700.1">
    <property type="nucleotide sequence ID" value="XM_018005211.1"/>
</dbReference>
<proteinExistence type="predicted"/>
<accession>A0ABM1P0G4</accession>
<evidence type="ECO:0000256" key="2">
    <source>
        <dbReference type="SAM" id="SignalP"/>
    </source>
</evidence>
<keyword evidence="3" id="KW-1185">Reference proteome</keyword>
<dbReference type="GeneID" id="108612332"/>
<dbReference type="SMART" id="SM00697">
    <property type="entry name" value="DM8"/>
    <property type="match status" value="1"/>
</dbReference>
<keyword evidence="1 2" id="KW-0732">Signal</keyword>
<dbReference type="PANTHER" id="PTHR20898">
    <property type="entry name" value="DAEDALUS ON 3-RELATED-RELATED"/>
    <property type="match status" value="1"/>
</dbReference>
<protein>
    <submittedName>
        <fullName evidence="4">Uncharacterized protein LOC108612332</fullName>
    </submittedName>
</protein>
<dbReference type="Pfam" id="PF06477">
    <property type="entry name" value="DUF1091"/>
    <property type="match status" value="1"/>
</dbReference>
<dbReference type="Proteomes" id="UP000694904">
    <property type="component" value="Chromosome 4"/>
</dbReference>
<dbReference type="InterPro" id="IPR036846">
    <property type="entry name" value="GM2-AP_sf"/>
</dbReference>
<evidence type="ECO:0000256" key="1">
    <source>
        <dbReference type="ARBA" id="ARBA00022729"/>
    </source>
</evidence>
<reference evidence="4" key="3">
    <citation type="submission" date="2025-08" db="UniProtKB">
        <authorList>
            <consortium name="RefSeq"/>
        </authorList>
    </citation>
    <scope>IDENTIFICATION</scope>
    <source>
        <tissue evidence="4">Whole organism</tissue>
    </source>
</reference>
<dbReference type="InterPro" id="IPR010512">
    <property type="entry name" value="DUF1091"/>
</dbReference>
<gene>
    <name evidence="4" type="primary">LOC108612332</name>
</gene>
<feature type="signal peptide" evidence="2">
    <location>
        <begin position="1"/>
        <end position="21"/>
    </location>
</feature>
<sequence length="180" mass="20382">MNKQIWLWLLVVVAVPATSQAKRRPVIIQIRNFSCSSFIPSLLPELSCSSNKKSGEAMLSARFSLSEAIEQFNLMVDFDIIKKDNSKINIQHVKLDGCQYLSSACKKKFQSGIFETLFKASNLPRECPIQPNILYEVRNYTITLENIPMAMPALTFQVKATFFRLKQALADVLIVASARY</sequence>
<dbReference type="PANTHER" id="PTHR20898:SF0">
    <property type="entry name" value="DAEDALUS ON 3-RELATED"/>
    <property type="match status" value="1"/>
</dbReference>